<proteinExistence type="inferred from homology"/>
<dbReference type="PANTHER" id="PTHR10183:SF433">
    <property type="entry name" value="CALPAIN-A-RELATED"/>
    <property type="match status" value="1"/>
</dbReference>
<comment type="caution">
    <text evidence="6">Lacks conserved residue(s) required for the propagation of feature annotation.</text>
</comment>
<keyword evidence="9" id="KW-1185">Reference proteome</keyword>
<dbReference type="InterPro" id="IPR038765">
    <property type="entry name" value="Papain-like_cys_pep_sf"/>
</dbReference>
<evidence type="ECO:0000313" key="8">
    <source>
        <dbReference type="EMBL" id="CAG9763963.1"/>
    </source>
</evidence>
<dbReference type="InterPro" id="IPR001300">
    <property type="entry name" value="Peptidase_C2_calpain_cat"/>
</dbReference>
<gene>
    <name evidence="8" type="ORF">CEUTPL_LOCUS4611</name>
</gene>
<dbReference type="OrthoDB" id="424753at2759"/>
<protein>
    <recommendedName>
        <fullName evidence="7">Calpain catalytic domain-containing protein</fullName>
    </recommendedName>
</protein>
<feature type="domain" description="Calpain catalytic" evidence="7">
    <location>
        <begin position="83"/>
        <end position="220"/>
    </location>
</feature>
<dbReference type="AlphaFoldDB" id="A0A9N9QLS6"/>
<reference evidence="8" key="1">
    <citation type="submission" date="2022-01" db="EMBL/GenBank/DDBJ databases">
        <authorList>
            <person name="King R."/>
        </authorList>
    </citation>
    <scope>NUCLEOTIDE SEQUENCE</scope>
</reference>
<comment type="similarity">
    <text evidence="1">Belongs to the peptidase C2 family.</text>
</comment>
<feature type="active site" evidence="5">
    <location>
        <position position="138"/>
    </location>
</feature>
<dbReference type="PROSITE" id="PS00139">
    <property type="entry name" value="THIOL_PROTEASE_CYS"/>
    <property type="match status" value="1"/>
</dbReference>
<evidence type="ECO:0000256" key="5">
    <source>
        <dbReference type="PIRSR" id="PIRSR622684-1"/>
    </source>
</evidence>
<evidence type="ECO:0000256" key="1">
    <source>
        <dbReference type="ARBA" id="ARBA00007623"/>
    </source>
</evidence>
<name>A0A9N9QLS6_9CUCU</name>
<organism evidence="8 9">
    <name type="scientific">Ceutorhynchus assimilis</name>
    <name type="common">cabbage seed weevil</name>
    <dbReference type="NCBI Taxonomy" id="467358"/>
    <lineage>
        <taxon>Eukaryota</taxon>
        <taxon>Metazoa</taxon>
        <taxon>Ecdysozoa</taxon>
        <taxon>Arthropoda</taxon>
        <taxon>Hexapoda</taxon>
        <taxon>Insecta</taxon>
        <taxon>Pterygota</taxon>
        <taxon>Neoptera</taxon>
        <taxon>Endopterygota</taxon>
        <taxon>Coleoptera</taxon>
        <taxon>Polyphaga</taxon>
        <taxon>Cucujiformia</taxon>
        <taxon>Curculionidae</taxon>
        <taxon>Ceutorhynchinae</taxon>
        <taxon>Ceutorhynchus</taxon>
    </lineage>
</organism>
<sequence length="220" mass="25857">MSSIAKELIILKSQTKKRSNMVVPSLTHPKRITITFSKRGTTLINNNNVKTFKFGEKGSGFKSKGEPQDFYTLRDQNLENGTMFEDPEFPADDRSLFFSQRPDRYYEWKRPHEICDNPQFFVEGYSRFDVQQGELGDCWLLAAAANLTLYNRLFLQIVPDDQEFDDKYAGIFHFRFWQYGRWVDVVIDDRLPTYNGQLIFLHSTEDNEFWSALLEKAYAK</sequence>
<dbReference type="EMBL" id="OU892292">
    <property type="protein sequence ID" value="CAG9763963.1"/>
    <property type="molecule type" value="Genomic_DNA"/>
</dbReference>
<keyword evidence="3" id="KW-0378">Hydrolase</keyword>
<dbReference type="InterPro" id="IPR000169">
    <property type="entry name" value="Pept_cys_AS"/>
</dbReference>
<evidence type="ECO:0000256" key="4">
    <source>
        <dbReference type="ARBA" id="ARBA00022807"/>
    </source>
</evidence>
<evidence type="ECO:0000256" key="2">
    <source>
        <dbReference type="ARBA" id="ARBA00022670"/>
    </source>
</evidence>
<evidence type="ECO:0000259" key="7">
    <source>
        <dbReference type="PROSITE" id="PS50203"/>
    </source>
</evidence>
<dbReference type="PRINTS" id="PR00704">
    <property type="entry name" value="CALPAIN"/>
</dbReference>
<dbReference type="GO" id="GO:0006508">
    <property type="term" value="P:proteolysis"/>
    <property type="evidence" value="ECO:0007669"/>
    <property type="project" value="UniProtKB-KW"/>
</dbReference>
<dbReference type="Pfam" id="PF00648">
    <property type="entry name" value="Peptidase_C2"/>
    <property type="match status" value="1"/>
</dbReference>
<keyword evidence="2" id="KW-0645">Protease</keyword>
<dbReference type="GO" id="GO:0004198">
    <property type="term" value="F:calcium-dependent cysteine-type endopeptidase activity"/>
    <property type="evidence" value="ECO:0007669"/>
    <property type="project" value="InterPro"/>
</dbReference>
<dbReference type="GO" id="GO:0005737">
    <property type="term" value="C:cytoplasm"/>
    <property type="evidence" value="ECO:0007669"/>
    <property type="project" value="TreeGrafter"/>
</dbReference>
<evidence type="ECO:0000256" key="6">
    <source>
        <dbReference type="PROSITE-ProRule" id="PRU00239"/>
    </source>
</evidence>
<dbReference type="PROSITE" id="PS50203">
    <property type="entry name" value="CALPAIN_CAT"/>
    <property type="match status" value="1"/>
</dbReference>
<evidence type="ECO:0000313" key="9">
    <source>
        <dbReference type="Proteomes" id="UP001152799"/>
    </source>
</evidence>
<dbReference type="SUPFAM" id="SSF54001">
    <property type="entry name" value="Cysteine proteinases"/>
    <property type="match status" value="1"/>
</dbReference>
<dbReference type="PANTHER" id="PTHR10183">
    <property type="entry name" value="CALPAIN"/>
    <property type="match status" value="1"/>
</dbReference>
<dbReference type="SMART" id="SM00230">
    <property type="entry name" value="CysPc"/>
    <property type="match status" value="1"/>
</dbReference>
<keyword evidence="4" id="KW-0788">Thiol protease</keyword>
<dbReference type="Proteomes" id="UP001152799">
    <property type="component" value="Chromosome 16"/>
</dbReference>
<evidence type="ECO:0000256" key="3">
    <source>
        <dbReference type="ARBA" id="ARBA00022801"/>
    </source>
</evidence>
<accession>A0A9N9QLS6</accession>
<dbReference type="InterPro" id="IPR022684">
    <property type="entry name" value="Calpain_cysteine_protease"/>
</dbReference>